<dbReference type="GO" id="GO:0005886">
    <property type="term" value="C:plasma membrane"/>
    <property type="evidence" value="ECO:0007669"/>
    <property type="project" value="TreeGrafter"/>
</dbReference>
<dbReference type="AlphaFoldDB" id="A0AAV4LIE9"/>
<keyword evidence="3 6" id="KW-0812">Transmembrane</keyword>
<proteinExistence type="inferred from homology"/>
<protein>
    <submittedName>
        <fullName evidence="7">Membrane protein</fullName>
    </submittedName>
</protein>
<evidence type="ECO:0000313" key="7">
    <source>
        <dbReference type="EMBL" id="GIM47244.1"/>
    </source>
</evidence>
<organism evidence="7 8">
    <name type="scientific">Collibacillus ludicampi</name>
    <dbReference type="NCBI Taxonomy" id="2771369"/>
    <lineage>
        <taxon>Bacteria</taxon>
        <taxon>Bacillati</taxon>
        <taxon>Bacillota</taxon>
        <taxon>Bacilli</taxon>
        <taxon>Bacillales</taxon>
        <taxon>Alicyclobacillaceae</taxon>
        <taxon>Collibacillus</taxon>
    </lineage>
</organism>
<reference evidence="7" key="1">
    <citation type="journal article" date="2023" name="Int. J. Syst. Evol. Microbiol.">
        <title>Collibacillus ludicampi gen. nov., sp. nov., a new soil bacterium of the family Alicyclobacillaceae.</title>
        <authorList>
            <person name="Jojima T."/>
            <person name="Ioku Y."/>
            <person name="Fukuta Y."/>
            <person name="Shirasaka N."/>
            <person name="Matsumura Y."/>
            <person name="Mori M."/>
        </authorList>
    </citation>
    <scope>NUCLEOTIDE SEQUENCE</scope>
    <source>
        <strain evidence="7">TP075</strain>
    </source>
</reference>
<name>A0AAV4LIE9_9BACL</name>
<feature type="transmembrane region" description="Helical" evidence="6">
    <location>
        <begin position="98"/>
        <end position="121"/>
    </location>
</feature>
<evidence type="ECO:0000256" key="4">
    <source>
        <dbReference type="ARBA" id="ARBA00022989"/>
    </source>
</evidence>
<evidence type="ECO:0000313" key="8">
    <source>
        <dbReference type="Proteomes" id="UP001057291"/>
    </source>
</evidence>
<comment type="caution">
    <text evidence="7">The sequence shown here is derived from an EMBL/GenBank/DDBJ whole genome shotgun (WGS) entry which is preliminary data.</text>
</comment>
<evidence type="ECO:0000256" key="2">
    <source>
        <dbReference type="ARBA" id="ARBA00009694"/>
    </source>
</evidence>
<dbReference type="InterPro" id="IPR006696">
    <property type="entry name" value="DUF423"/>
</dbReference>
<evidence type="ECO:0000256" key="6">
    <source>
        <dbReference type="SAM" id="Phobius"/>
    </source>
</evidence>
<keyword evidence="5 6" id="KW-0472">Membrane</keyword>
<gene>
    <name evidence="7" type="ORF">DNHGIG_27930</name>
</gene>
<sequence>MARTFLFLGSTLAFLSVALGAFGAHALKSRISSDMLSVYETGVHYHMVHALALILIAILSDKMRYSSLVPWSGWLLLIGIVLFSGSLYALSITGIRTLGIITPFGGMAFLIGWALLALAALRSL</sequence>
<comment type="similarity">
    <text evidence="2">Belongs to the UPF0382 family.</text>
</comment>
<dbReference type="PANTHER" id="PTHR43461:SF1">
    <property type="entry name" value="TRANSMEMBRANE PROTEIN 256"/>
    <property type="match status" value="1"/>
</dbReference>
<dbReference type="RefSeq" id="WP_282200257.1">
    <property type="nucleotide sequence ID" value="NZ_BOQE01000001.1"/>
</dbReference>
<evidence type="ECO:0000256" key="1">
    <source>
        <dbReference type="ARBA" id="ARBA00004141"/>
    </source>
</evidence>
<accession>A0AAV4LIE9</accession>
<keyword evidence="8" id="KW-1185">Reference proteome</keyword>
<dbReference type="EMBL" id="BOQE01000001">
    <property type="protein sequence ID" value="GIM47244.1"/>
    <property type="molecule type" value="Genomic_DNA"/>
</dbReference>
<evidence type="ECO:0000256" key="3">
    <source>
        <dbReference type="ARBA" id="ARBA00022692"/>
    </source>
</evidence>
<keyword evidence="4 6" id="KW-1133">Transmembrane helix</keyword>
<evidence type="ECO:0000256" key="5">
    <source>
        <dbReference type="ARBA" id="ARBA00023136"/>
    </source>
</evidence>
<feature type="transmembrane region" description="Helical" evidence="6">
    <location>
        <begin position="42"/>
        <end position="59"/>
    </location>
</feature>
<dbReference type="Proteomes" id="UP001057291">
    <property type="component" value="Unassembled WGS sequence"/>
</dbReference>
<dbReference type="Pfam" id="PF04241">
    <property type="entry name" value="DUF423"/>
    <property type="match status" value="1"/>
</dbReference>
<comment type="subcellular location">
    <subcellularLocation>
        <location evidence="1">Membrane</location>
        <topology evidence="1">Multi-pass membrane protein</topology>
    </subcellularLocation>
</comment>
<feature type="transmembrane region" description="Helical" evidence="6">
    <location>
        <begin position="71"/>
        <end position="92"/>
    </location>
</feature>
<dbReference type="PANTHER" id="PTHR43461">
    <property type="entry name" value="TRANSMEMBRANE PROTEIN 256"/>
    <property type="match status" value="1"/>
</dbReference>